<dbReference type="GO" id="GO:0006260">
    <property type="term" value="P:DNA replication"/>
    <property type="evidence" value="ECO:0007669"/>
    <property type="project" value="InterPro"/>
</dbReference>
<feature type="domain" description="Glutaredoxin" evidence="1">
    <location>
        <begin position="245"/>
        <end position="284"/>
    </location>
</feature>
<dbReference type="GO" id="GO:0031250">
    <property type="term" value="C:anaerobic ribonucleoside-triphosphate reductase complex"/>
    <property type="evidence" value="ECO:0007669"/>
    <property type="project" value="TreeGrafter"/>
</dbReference>
<dbReference type="PANTHER" id="PTHR21075">
    <property type="entry name" value="ANAEROBIC RIBONUCLEOSIDE-TRIPHOSPHATE REDUCTASE"/>
    <property type="match status" value="1"/>
</dbReference>
<dbReference type="Gene3D" id="3.40.30.10">
    <property type="entry name" value="Glutaredoxin"/>
    <property type="match status" value="1"/>
</dbReference>
<gene>
    <name evidence="2" type="ORF">SDC9_128766</name>
</gene>
<dbReference type="GO" id="GO:0008998">
    <property type="term" value="F:ribonucleoside-triphosphate reductase (thioredoxin) activity"/>
    <property type="evidence" value="ECO:0007669"/>
    <property type="project" value="InterPro"/>
</dbReference>
<dbReference type="SUPFAM" id="SSF51998">
    <property type="entry name" value="PFL-like glycyl radical enzymes"/>
    <property type="match status" value="1"/>
</dbReference>
<evidence type="ECO:0000313" key="2">
    <source>
        <dbReference type="EMBL" id="MPM81709.1"/>
    </source>
</evidence>
<dbReference type="Pfam" id="PF00462">
    <property type="entry name" value="Glutaredoxin"/>
    <property type="match status" value="1"/>
</dbReference>
<reference evidence="2" key="1">
    <citation type="submission" date="2019-08" db="EMBL/GenBank/DDBJ databases">
        <authorList>
            <person name="Kucharzyk K."/>
            <person name="Murdoch R.W."/>
            <person name="Higgins S."/>
            <person name="Loffler F."/>
        </authorList>
    </citation>
    <scope>NUCLEOTIDE SEQUENCE</scope>
</reference>
<evidence type="ECO:0000259" key="1">
    <source>
        <dbReference type="Pfam" id="PF00462"/>
    </source>
</evidence>
<name>A0A645CXT0_9ZZZZ</name>
<proteinExistence type="predicted"/>
<protein>
    <recommendedName>
        <fullName evidence="1">Glutaredoxin domain-containing protein</fullName>
    </recommendedName>
</protein>
<dbReference type="PROSITE" id="PS51354">
    <property type="entry name" value="GLUTAREDOXIN_2"/>
    <property type="match status" value="1"/>
</dbReference>
<accession>A0A645CXT0</accession>
<comment type="caution">
    <text evidence="2">The sequence shown here is derived from an EMBL/GenBank/DDBJ whole genome shotgun (WGS) entry which is preliminary data.</text>
</comment>
<dbReference type="EMBL" id="VSSQ01030981">
    <property type="protein sequence ID" value="MPM81709.1"/>
    <property type="molecule type" value="Genomic_DNA"/>
</dbReference>
<dbReference type="Pfam" id="PF13597">
    <property type="entry name" value="NRDD"/>
    <property type="match status" value="1"/>
</dbReference>
<dbReference type="AlphaFoldDB" id="A0A645CXT0"/>
<dbReference type="InterPro" id="IPR002109">
    <property type="entry name" value="Glutaredoxin"/>
</dbReference>
<dbReference type="GO" id="GO:0004748">
    <property type="term" value="F:ribonucleoside-diphosphate reductase activity, thioredoxin disulfide as acceptor"/>
    <property type="evidence" value="ECO:0007669"/>
    <property type="project" value="TreeGrafter"/>
</dbReference>
<dbReference type="InterPro" id="IPR036249">
    <property type="entry name" value="Thioredoxin-like_sf"/>
</dbReference>
<dbReference type="Gene3D" id="3.20.70.20">
    <property type="match status" value="1"/>
</dbReference>
<dbReference type="SUPFAM" id="SSF52833">
    <property type="entry name" value="Thioredoxin-like"/>
    <property type="match status" value="1"/>
</dbReference>
<organism evidence="2">
    <name type="scientific">bioreactor metagenome</name>
    <dbReference type="NCBI Taxonomy" id="1076179"/>
    <lineage>
        <taxon>unclassified sequences</taxon>
        <taxon>metagenomes</taxon>
        <taxon>ecological metagenomes</taxon>
    </lineage>
</organism>
<sequence>MNEVGLNANWLGKGLTDPRTQEFTKEVLNYMRDRLSMYQEQYGCLFNLEATPAESTTYRLAKHDVEKYPSIKTANQNGTPYYTNSSHLPVGFTDDIFSALDIQDDLQTLYTSGTVFHAFLGEKLPDWKSTATLVRKIAENYSLPYYTMSPTYSICPEHGYLTGEHFQCPQCGSDAEVYSRITGYYRPVQNWNEGKAQEFKDRVEYQQEKANREIQHVVLRKGAVQVPTMQAKVVTVSEVEPLEGIFLFVTPTCPNCKTAKRMLDEAGIQYQVIDAFEKPDMAETFHVQAAPSLVVVDKGHTEQTFATIQEIRGFCKGNNNN</sequence>
<dbReference type="PANTHER" id="PTHR21075:SF0">
    <property type="entry name" value="ANAEROBIC RIBONUCLEOSIDE-TRIPHOSPHATE REDUCTASE"/>
    <property type="match status" value="1"/>
</dbReference>
<dbReference type="GO" id="GO:0009265">
    <property type="term" value="P:2'-deoxyribonucleotide biosynthetic process"/>
    <property type="evidence" value="ECO:0007669"/>
    <property type="project" value="TreeGrafter"/>
</dbReference>
<dbReference type="InterPro" id="IPR012833">
    <property type="entry name" value="NrdD"/>
</dbReference>